<evidence type="ECO:0000313" key="5">
    <source>
        <dbReference type="Proteomes" id="UP000481327"/>
    </source>
</evidence>
<dbReference type="InterPro" id="IPR020287">
    <property type="entry name" value="Tail_sheath_C"/>
</dbReference>
<gene>
    <name evidence="4" type="ORF">F3168_08390</name>
</gene>
<reference evidence="4 5" key="1">
    <citation type="submission" date="2019-09" db="EMBL/GenBank/DDBJ databases">
        <title>Polymorphobacter sp. isolated from a lake in China.</title>
        <authorList>
            <person name="Liu Z."/>
        </authorList>
    </citation>
    <scope>NUCLEOTIDE SEQUENCE [LARGE SCALE GENOMIC DNA]</scope>
    <source>
        <strain evidence="4 5">D40P</strain>
    </source>
</reference>
<dbReference type="Proteomes" id="UP000481327">
    <property type="component" value="Unassembled WGS sequence"/>
</dbReference>
<evidence type="ECO:0000259" key="3">
    <source>
        <dbReference type="Pfam" id="PF17482"/>
    </source>
</evidence>
<organism evidence="4 5">
    <name type="scientific">Sandarakinorhabdus fusca</name>
    <dbReference type="NCBI Taxonomy" id="1439888"/>
    <lineage>
        <taxon>Bacteria</taxon>
        <taxon>Pseudomonadati</taxon>
        <taxon>Pseudomonadota</taxon>
        <taxon>Alphaproteobacteria</taxon>
        <taxon>Sphingomonadales</taxon>
        <taxon>Sphingosinicellaceae</taxon>
        <taxon>Sandarakinorhabdus</taxon>
    </lineage>
</organism>
<dbReference type="RefSeq" id="WP_152577678.1">
    <property type="nucleotide sequence ID" value="NZ_JAATJI010000001.1"/>
</dbReference>
<keyword evidence="5" id="KW-1185">Reference proteome</keyword>
<dbReference type="OrthoDB" id="9767864at2"/>
<proteinExistence type="inferred from homology"/>
<comment type="caution">
    <text evidence="4">The sequence shown here is derived from an EMBL/GenBank/DDBJ whole genome shotgun (WGS) entry which is preliminary data.</text>
</comment>
<dbReference type="PANTHER" id="PTHR35861:SF1">
    <property type="entry name" value="PHAGE TAIL SHEATH PROTEIN"/>
    <property type="match status" value="1"/>
</dbReference>
<feature type="domain" description="Tail sheath protein subtilisin-like" evidence="2">
    <location>
        <begin position="335"/>
        <end position="506"/>
    </location>
</feature>
<evidence type="ECO:0000256" key="1">
    <source>
        <dbReference type="ARBA" id="ARBA00008005"/>
    </source>
</evidence>
<dbReference type="InterPro" id="IPR035089">
    <property type="entry name" value="Phage_sheath_subtilisin"/>
</dbReference>
<dbReference type="Gene3D" id="3.40.50.11780">
    <property type="match status" value="2"/>
</dbReference>
<evidence type="ECO:0000259" key="2">
    <source>
        <dbReference type="Pfam" id="PF04984"/>
    </source>
</evidence>
<feature type="domain" description="Tail sheath protein C-terminal" evidence="3">
    <location>
        <begin position="515"/>
        <end position="618"/>
    </location>
</feature>
<dbReference type="InterPro" id="IPR052042">
    <property type="entry name" value="Tail_sheath_structural"/>
</dbReference>
<name>A0A7C9KX87_9SPHN</name>
<dbReference type="Pfam" id="PF17482">
    <property type="entry name" value="Phage_sheath_1C"/>
    <property type="match status" value="1"/>
</dbReference>
<dbReference type="PANTHER" id="PTHR35861">
    <property type="match status" value="1"/>
</dbReference>
<sequence>MPAVLTYPGVYIEETASGVRSIAGVATSIAAFVGRTRRGPTNEPIVINSYGDFERRFGGLWVASPLSFAVRDFYLNGGGTAIIVRLFHPQFADAAARTAALAAATTEAQTGADLVAAAATTAAGAGGATAAGVAAAAQTAAGTAVGTSGLAAGNAVAAAAAAAAAAPAATPATVSAAATGAVADAVTAAAASAAPVTAASIDANGLSLEAASPGDWGNLLRARIDHDVAVDPANPAAATMMFNLTVRDGQTGEVEVHRNLSVDPGHPRRADLVLKDSSALVRAPTLPAARPGASTTTPGTDPWATNTPATNAAVAEADRAGNGNALTAGDFTPAGAAAAKQGLYALDKADQFNLLCIPPHTPEGSIEAALVDAGIAYCTGRRAMMIVDPPADWDSKEDAIAGVDAGVGTASANAALFFPRIVQQNPLRDNREEAFAPCGAIAGLIARIDGQRGVWKAPAGLDATLVNVPKLSVPLTDLENGELNPLGVNCLRALPGAGRVVWGARTRRGSDRLADQWKYIPVRRTALYIEESLYRGTQWVVFEPNDEPLWASIRLNIGAFLHGLFRQGAFQGTAPRDAYFVKCDKDTTLQADIDRGVVNIVVGFAPLKPAEFVVIRLQQIAGQIQA</sequence>
<accession>A0A7C9KX87</accession>
<dbReference type="Pfam" id="PF04984">
    <property type="entry name" value="Phage_sheath_1"/>
    <property type="match status" value="1"/>
</dbReference>
<comment type="similarity">
    <text evidence="1">Belongs to the myoviridae tail sheath protein family.</text>
</comment>
<protein>
    <submittedName>
        <fullName evidence="4">Phage tail sheath family protein</fullName>
    </submittedName>
</protein>
<dbReference type="AlphaFoldDB" id="A0A7C9KX87"/>
<evidence type="ECO:0000313" key="4">
    <source>
        <dbReference type="EMBL" id="MQT17282.1"/>
    </source>
</evidence>
<dbReference type="EMBL" id="WIOL01000002">
    <property type="protein sequence ID" value="MQT17282.1"/>
    <property type="molecule type" value="Genomic_DNA"/>
</dbReference>